<dbReference type="GO" id="GO:0005737">
    <property type="term" value="C:cytoplasm"/>
    <property type="evidence" value="ECO:0007669"/>
    <property type="project" value="TreeGrafter"/>
</dbReference>
<feature type="region of interest" description="Disordered" evidence="10">
    <location>
        <begin position="29"/>
        <end position="129"/>
    </location>
</feature>
<dbReference type="InterPro" id="IPR024604">
    <property type="entry name" value="GSG2_C"/>
</dbReference>
<reference evidence="12" key="1">
    <citation type="submission" date="2023-01" db="EMBL/GenBank/DDBJ databases">
        <title>Genome assembly of the deep-sea coral Lophelia pertusa.</title>
        <authorList>
            <person name="Herrera S."/>
            <person name="Cordes E."/>
        </authorList>
    </citation>
    <scope>NUCLEOTIDE SEQUENCE</scope>
    <source>
        <strain evidence="12">USNM1676648</strain>
        <tissue evidence="12">Polyp</tissue>
    </source>
</reference>
<evidence type="ECO:0000256" key="9">
    <source>
        <dbReference type="PROSITE-ProRule" id="PRU10141"/>
    </source>
</evidence>
<evidence type="ECO:0000256" key="4">
    <source>
        <dbReference type="ARBA" id="ARBA00022741"/>
    </source>
</evidence>
<dbReference type="Gene3D" id="1.10.510.10">
    <property type="entry name" value="Transferase(Phosphotransferase) domain 1"/>
    <property type="match status" value="1"/>
</dbReference>
<dbReference type="PANTHER" id="PTHR24419">
    <property type="entry name" value="INTERLEUKIN-1 RECEPTOR-ASSOCIATED KINASE"/>
    <property type="match status" value="1"/>
</dbReference>
<dbReference type="EC" id="2.7.11.1" evidence="1"/>
<dbReference type="SMART" id="SM00220">
    <property type="entry name" value="S_TKc"/>
    <property type="match status" value="1"/>
</dbReference>
<dbReference type="FunFam" id="3.30.200.20:FF:000409">
    <property type="entry name" value="serine/threonine-protein kinase haspin"/>
    <property type="match status" value="1"/>
</dbReference>
<sequence>MSKKPVVVKTYGRHKYRTVKAQIWLSPDDDIFRSRPFGDPSRFPSKIEAASSTNIFKPKSSKWSKPLKKSSTTQASHNHKSETSTKNQEKASLFDSSDKENDHISRLSVDDHNEYDPSERKPKRKRQTLFNNCTPLSTQRVIKSTRNSRLDDSGKLTVNELEVVLVNDTLESREENNSDVHEVICVEDSEENVSPGSRFNKVSDIPTNSSNGFLRQHFSLDKDAVLHNHDCASSSKDNEVNVLENRDSAYMYPKPNVKSGTLASEFDRCRISSCVTSTPIDVDTSPVIEDTSTYSSKSDSQSSFLMGGKVVLEPLTCRITPIQWNKSTVSSFTEKPNSQNSDIQSLSDVDRNSEVLIKSSSVSGSLKSSIELKECVVSLEKLRITPLKNKSKYLMAALSADGCVSNRGKSQLSFVEALTPVKKSQSKLSIREKELELSAFDKVMLECDQDGPVKFTEFLDTSLLKSCVKIGEGVYGEVFRAQYENGQSIALKIIPIEGDFEVNGEPQKSFEEILPEIVISKELSLLGDAHKHDNPVDNMSTSFITVHSVTCCRDKYPSHLISEWDRWNEEHTSENDRPDVFSSDQFFIVFEFSNGGRDLESFEFDALSEAWSVLHQTALGLAVAENALEFEHRDLHWGNVLICRTGDEFVESALLGEKKMVTSRGVRVSLIDFTLSRLKKDGVTVFCNLAEDESLFTGKGDYQFDVYRLMKKSNKNDWEAFEPHTKRALASLPRRQTVKEKEISRRQG</sequence>
<dbReference type="GO" id="GO:0000278">
    <property type="term" value="P:mitotic cell cycle"/>
    <property type="evidence" value="ECO:0007669"/>
    <property type="project" value="TreeGrafter"/>
</dbReference>
<accession>A0A9W9YZD6</accession>
<keyword evidence="6 9" id="KW-0067">ATP-binding</keyword>
<dbReference type="PANTHER" id="PTHR24419:SF18">
    <property type="entry name" value="SERINE_THREONINE-PROTEIN KINASE HASPIN"/>
    <property type="match status" value="1"/>
</dbReference>
<proteinExistence type="predicted"/>
<dbReference type="InterPro" id="IPR011009">
    <property type="entry name" value="Kinase-like_dom_sf"/>
</dbReference>
<feature type="compositionally biased region" description="Basic and acidic residues" evidence="10">
    <location>
        <begin position="96"/>
        <end position="120"/>
    </location>
</feature>
<feature type="domain" description="Protein kinase" evidence="11">
    <location>
        <begin position="464"/>
        <end position="748"/>
    </location>
</feature>
<evidence type="ECO:0000256" key="3">
    <source>
        <dbReference type="ARBA" id="ARBA00022679"/>
    </source>
</evidence>
<dbReference type="PROSITE" id="PS00107">
    <property type="entry name" value="PROTEIN_KINASE_ATP"/>
    <property type="match status" value="1"/>
</dbReference>
<dbReference type="AlphaFoldDB" id="A0A9W9YZD6"/>
<dbReference type="OrthoDB" id="21018at2759"/>
<keyword evidence="3 12" id="KW-0808">Transferase</keyword>
<evidence type="ECO:0000256" key="8">
    <source>
        <dbReference type="ARBA" id="ARBA00048679"/>
    </source>
</evidence>
<dbReference type="Proteomes" id="UP001163046">
    <property type="component" value="Unassembled WGS sequence"/>
</dbReference>
<evidence type="ECO:0000259" key="11">
    <source>
        <dbReference type="PROSITE" id="PS50011"/>
    </source>
</evidence>
<feature type="compositionally biased region" description="Basic residues" evidence="10">
    <location>
        <begin position="59"/>
        <end position="68"/>
    </location>
</feature>
<gene>
    <name evidence="12" type="primary">GSG2</name>
    <name evidence="12" type="ORF">OS493_032566</name>
</gene>
<keyword evidence="13" id="KW-1185">Reference proteome</keyword>
<evidence type="ECO:0000256" key="6">
    <source>
        <dbReference type="ARBA" id="ARBA00022840"/>
    </source>
</evidence>
<dbReference type="SUPFAM" id="SSF56112">
    <property type="entry name" value="Protein kinase-like (PK-like)"/>
    <property type="match status" value="1"/>
</dbReference>
<dbReference type="GO" id="GO:0035556">
    <property type="term" value="P:intracellular signal transduction"/>
    <property type="evidence" value="ECO:0007669"/>
    <property type="project" value="TreeGrafter"/>
</dbReference>
<feature type="binding site" evidence="9">
    <location>
        <position position="492"/>
    </location>
    <ligand>
        <name>ATP</name>
        <dbReference type="ChEBI" id="CHEBI:30616"/>
    </ligand>
</feature>
<evidence type="ECO:0000256" key="10">
    <source>
        <dbReference type="SAM" id="MobiDB-lite"/>
    </source>
</evidence>
<evidence type="ECO:0000256" key="7">
    <source>
        <dbReference type="ARBA" id="ARBA00047899"/>
    </source>
</evidence>
<dbReference type="Pfam" id="PF12330">
    <property type="entry name" value="Haspin_kinase"/>
    <property type="match status" value="1"/>
</dbReference>
<evidence type="ECO:0000313" key="12">
    <source>
        <dbReference type="EMBL" id="KAJ7370389.1"/>
    </source>
</evidence>
<keyword evidence="5 12" id="KW-0418">Kinase</keyword>
<evidence type="ECO:0000256" key="5">
    <source>
        <dbReference type="ARBA" id="ARBA00022777"/>
    </source>
</evidence>
<dbReference type="GO" id="GO:0005634">
    <property type="term" value="C:nucleus"/>
    <property type="evidence" value="ECO:0007669"/>
    <property type="project" value="TreeGrafter"/>
</dbReference>
<name>A0A9W9YZD6_9CNID</name>
<dbReference type="GO" id="GO:0005524">
    <property type="term" value="F:ATP binding"/>
    <property type="evidence" value="ECO:0007669"/>
    <property type="project" value="UniProtKB-UniRule"/>
</dbReference>
<dbReference type="EMBL" id="MU826866">
    <property type="protein sequence ID" value="KAJ7370389.1"/>
    <property type="molecule type" value="Genomic_DNA"/>
</dbReference>
<evidence type="ECO:0000313" key="13">
    <source>
        <dbReference type="Proteomes" id="UP001163046"/>
    </source>
</evidence>
<comment type="catalytic activity">
    <reaction evidence="7">
        <text>L-threonyl-[protein] + ATP = O-phospho-L-threonyl-[protein] + ADP + H(+)</text>
        <dbReference type="Rhea" id="RHEA:46608"/>
        <dbReference type="Rhea" id="RHEA-COMP:11060"/>
        <dbReference type="Rhea" id="RHEA-COMP:11605"/>
        <dbReference type="ChEBI" id="CHEBI:15378"/>
        <dbReference type="ChEBI" id="CHEBI:30013"/>
        <dbReference type="ChEBI" id="CHEBI:30616"/>
        <dbReference type="ChEBI" id="CHEBI:61977"/>
        <dbReference type="ChEBI" id="CHEBI:456216"/>
        <dbReference type="EC" id="2.7.11.1"/>
    </reaction>
</comment>
<comment type="caution">
    <text evidence="12">The sequence shown here is derived from an EMBL/GenBank/DDBJ whole genome shotgun (WGS) entry which is preliminary data.</text>
</comment>
<evidence type="ECO:0000256" key="1">
    <source>
        <dbReference type="ARBA" id="ARBA00012513"/>
    </source>
</evidence>
<dbReference type="GO" id="GO:0072354">
    <property type="term" value="F:histone H3T3 kinase activity"/>
    <property type="evidence" value="ECO:0007669"/>
    <property type="project" value="TreeGrafter"/>
</dbReference>
<protein>
    <recommendedName>
        <fullName evidence="1">non-specific serine/threonine protein kinase</fullName>
        <ecNumber evidence="1">2.7.11.1</ecNumber>
    </recommendedName>
</protein>
<evidence type="ECO:0000256" key="2">
    <source>
        <dbReference type="ARBA" id="ARBA00022527"/>
    </source>
</evidence>
<dbReference type="InterPro" id="IPR000719">
    <property type="entry name" value="Prot_kinase_dom"/>
</dbReference>
<keyword evidence="4 9" id="KW-0547">Nucleotide-binding</keyword>
<dbReference type="Gene3D" id="3.30.200.20">
    <property type="entry name" value="Phosphorylase Kinase, domain 1"/>
    <property type="match status" value="1"/>
</dbReference>
<dbReference type="SMART" id="SM01331">
    <property type="entry name" value="DUF3635"/>
    <property type="match status" value="1"/>
</dbReference>
<organism evidence="12 13">
    <name type="scientific">Desmophyllum pertusum</name>
    <dbReference type="NCBI Taxonomy" id="174260"/>
    <lineage>
        <taxon>Eukaryota</taxon>
        <taxon>Metazoa</taxon>
        <taxon>Cnidaria</taxon>
        <taxon>Anthozoa</taxon>
        <taxon>Hexacorallia</taxon>
        <taxon>Scleractinia</taxon>
        <taxon>Caryophylliina</taxon>
        <taxon>Caryophylliidae</taxon>
        <taxon>Desmophyllum</taxon>
    </lineage>
</organism>
<dbReference type="InterPro" id="IPR017441">
    <property type="entry name" value="Protein_kinase_ATP_BS"/>
</dbReference>
<feature type="compositionally biased region" description="Basic and acidic residues" evidence="10">
    <location>
        <begin position="79"/>
        <end position="89"/>
    </location>
</feature>
<dbReference type="PROSITE" id="PS50011">
    <property type="entry name" value="PROTEIN_KINASE_DOM"/>
    <property type="match status" value="1"/>
</dbReference>
<comment type="catalytic activity">
    <reaction evidence="8">
        <text>L-seryl-[protein] + ATP = O-phospho-L-seryl-[protein] + ADP + H(+)</text>
        <dbReference type="Rhea" id="RHEA:17989"/>
        <dbReference type="Rhea" id="RHEA-COMP:9863"/>
        <dbReference type="Rhea" id="RHEA-COMP:11604"/>
        <dbReference type="ChEBI" id="CHEBI:15378"/>
        <dbReference type="ChEBI" id="CHEBI:29999"/>
        <dbReference type="ChEBI" id="CHEBI:30616"/>
        <dbReference type="ChEBI" id="CHEBI:83421"/>
        <dbReference type="ChEBI" id="CHEBI:456216"/>
        <dbReference type="EC" id="2.7.11.1"/>
    </reaction>
</comment>
<keyword evidence="2" id="KW-0723">Serine/threonine-protein kinase</keyword>